<gene>
    <name evidence="1" type="ORF">X777_15292</name>
</gene>
<dbReference type="AlphaFoldDB" id="A0A026WVD1"/>
<protein>
    <submittedName>
        <fullName evidence="1">Uncharacterized protein</fullName>
    </submittedName>
</protein>
<organism evidence="1 2">
    <name type="scientific">Ooceraea biroi</name>
    <name type="common">Clonal raider ant</name>
    <name type="synonym">Cerapachys biroi</name>
    <dbReference type="NCBI Taxonomy" id="2015173"/>
    <lineage>
        <taxon>Eukaryota</taxon>
        <taxon>Metazoa</taxon>
        <taxon>Ecdysozoa</taxon>
        <taxon>Arthropoda</taxon>
        <taxon>Hexapoda</taxon>
        <taxon>Insecta</taxon>
        <taxon>Pterygota</taxon>
        <taxon>Neoptera</taxon>
        <taxon>Endopterygota</taxon>
        <taxon>Hymenoptera</taxon>
        <taxon>Apocrita</taxon>
        <taxon>Aculeata</taxon>
        <taxon>Formicoidea</taxon>
        <taxon>Formicidae</taxon>
        <taxon>Dorylinae</taxon>
        <taxon>Ooceraea</taxon>
    </lineage>
</organism>
<proteinExistence type="predicted"/>
<reference evidence="1 2" key="1">
    <citation type="journal article" date="2014" name="Curr. Biol.">
        <title>The genome of the clonal raider ant Cerapachys biroi.</title>
        <authorList>
            <person name="Oxley P.R."/>
            <person name="Ji L."/>
            <person name="Fetter-Pruneda I."/>
            <person name="McKenzie S.K."/>
            <person name="Li C."/>
            <person name="Hu H."/>
            <person name="Zhang G."/>
            <person name="Kronauer D.J."/>
        </authorList>
    </citation>
    <scope>NUCLEOTIDE SEQUENCE [LARGE SCALE GENOMIC DNA]</scope>
</reference>
<accession>A0A026WVD1</accession>
<keyword evidence="2" id="KW-1185">Reference proteome</keyword>
<evidence type="ECO:0000313" key="1">
    <source>
        <dbReference type="EMBL" id="EZA60010.1"/>
    </source>
</evidence>
<evidence type="ECO:0000313" key="2">
    <source>
        <dbReference type="Proteomes" id="UP000053097"/>
    </source>
</evidence>
<dbReference type="EMBL" id="KK107085">
    <property type="protein sequence ID" value="EZA60010.1"/>
    <property type="molecule type" value="Genomic_DNA"/>
</dbReference>
<dbReference type="Proteomes" id="UP000053097">
    <property type="component" value="Unassembled WGS sequence"/>
</dbReference>
<sequence>MVGPWWPFRFGENGENFFLANQKATNLRAVYVRLYVIKWNMDIAMRWNVKVLIHETLKSSVERRHVTSH</sequence>
<name>A0A026WVD1_OOCBI</name>